<dbReference type="InterPro" id="IPR013083">
    <property type="entry name" value="Znf_RING/FYVE/PHD"/>
</dbReference>
<keyword evidence="9" id="KW-1133">Transmembrane helix</keyword>
<feature type="transmembrane region" description="Helical" evidence="9">
    <location>
        <begin position="117"/>
        <end position="139"/>
    </location>
</feature>
<feature type="domain" description="RING-type" evidence="10">
    <location>
        <begin position="195"/>
        <end position="238"/>
    </location>
</feature>
<accession>A0AA38SXI2</accession>
<keyword evidence="3" id="KW-0479">Metal-binding</keyword>
<evidence type="ECO:0000256" key="2">
    <source>
        <dbReference type="ARBA" id="ARBA00012483"/>
    </source>
</evidence>
<dbReference type="Gene3D" id="3.30.40.10">
    <property type="entry name" value="Zinc/RING finger domain, C3HC4 (zinc finger)"/>
    <property type="match status" value="1"/>
</dbReference>
<proteinExistence type="inferred from homology"/>
<evidence type="ECO:0000313" key="11">
    <source>
        <dbReference type="EMBL" id="KAJ9540248.1"/>
    </source>
</evidence>
<comment type="similarity">
    <text evidence="7">Belongs to the RING-type zinc finger family. ATL subfamily.</text>
</comment>
<sequence>MCKVWSPEMEIWSSEKTPRKSRRVVEDGSVPGGHKWWLREKMVVIGEHTGEDGDLLLKVAACSNNIKPPSHRTNQPVQARYMGPTTILENRVFRSIKTTWFPILSPNSNSISNLKTIIILITMAAIDLIFFFSVIFLIFRIKTELLNLLKDSFSRVFFRSGLRHHHEAADTADLPIIRFQDLQDRRRHTAVEEMCFVCSVNYDGDDVVSQLSRCGHVFHTECVGKLIHRKQPNCPFCRSSFFSGRPSPPCKNIS</sequence>
<evidence type="ECO:0000256" key="3">
    <source>
        <dbReference type="ARBA" id="ARBA00022723"/>
    </source>
</evidence>
<dbReference type="AlphaFoldDB" id="A0AA38SXI2"/>
<dbReference type="EC" id="2.3.2.27" evidence="2"/>
<keyword evidence="5" id="KW-0833">Ubl conjugation pathway</keyword>
<evidence type="ECO:0000256" key="1">
    <source>
        <dbReference type="ARBA" id="ARBA00000900"/>
    </source>
</evidence>
<dbReference type="GO" id="GO:0061630">
    <property type="term" value="F:ubiquitin protein ligase activity"/>
    <property type="evidence" value="ECO:0007669"/>
    <property type="project" value="UniProtKB-EC"/>
</dbReference>
<evidence type="ECO:0000256" key="8">
    <source>
        <dbReference type="PROSITE-ProRule" id="PRU00175"/>
    </source>
</evidence>
<comment type="caution">
    <text evidence="11">The sequence shown here is derived from an EMBL/GenBank/DDBJ whole genome shotgun (WGS) entry which is preliminary data.</text>
</comment>
<keyword evidence="12" id="KW-1185">Reference proteome</keyword>
<dbReference type="Proteomes" id="UP001172457">
    <property type="component" value="Chromosome 7"/>
</dbReference>
<dbReference type="PROSITE" id="PS50089">
    <property type="entry name" value="ZF_RING_2"/>
    <property type="match status" value="1"/>
</dbReference>
<evidence type="ECO:0000256" key="9">
    <source>
        <dbReference type="SAM" id="Phobius"/>
    </source>
</evidence>
<protein>
    <recommendedName>
        <fullName evidence="2">RING-type E3 ubiquitin transferase</fullName>
        <ecNumber evidence="2">2.3.2.27</ecNumber>
    </recommendedName>
</protein>
<dbReference type="PANTHER" id="PTHR14155:SF627">
    <property type="entry name" value="OS06G0192800 PROTEIN"/>
    <property type="match status" value="1"/>
</dbReference>
<gene>
    <name evidence="11" type="ORF">OSB04_026754</name>
</gene>
<dbReference type="GO" id="GO:0008270">
    <property type="term" value="F:zinc ion binding"/>
    <property type="evidence" value="ECO:0007669"/>
    <property type="project" value="UniProtKB-KW"/>
</dbReference>
<dbReference type="InterPro" id="IPR001841">
    <property type="entry name" value="Znf_RING"/>
</dbReference>
<keyword evidence="9" id="KW-0812">Transmembrane</keyword>
<keyword evidence="6" id="KW-0862">Zinc</keyword>
<dbReference type="EMBL" id="JARYMX010000007">
    <property type="protein sequence ID" value="KAJ9540248.1"/>
    <property type="molecule type" value="Genomic_DNA"/>
</dbReference>
<evidence type="ECO:0000256" key="4">
    <source>
        <dbReference type="ARBA" id="ARBA00022771"/>
    </source>
</evidence>
<comment type="catalytic activity">
    <reaction evidence="1">
        <text>S-ubiquitinyl-[E2 ubiquitin-conjugating enzyme]-L-cysteine + [acceptor protein]-L-lysine = [E2 ubiquitin-conjugating enzyme]-L-cysteine + N(6)-ubiquitinyl-[acceptor protein]-L-lysine.</text>
        <dbReference type="EC" id="2.3.2.27"/>
    </reaction>
</comment>
<evidence type="ECO:0000256" key="7">
    <source>
        <dbReference type="ARBA" id="ARBA00024209"/>
    </source>
</evidence>
<evidence type="ECO:0000259" key="10">
    <source>
        <dbReference type="PROSITE" id="PS50089"/>
    </source>
</evidence>
<evidence type="ECO:0000256" key="6">
    <source>
        <dbReference type="ARBA" id="ARBA00022833"/>
    </source>
</evidence>
<keyword evidence="4 8" id="KW-0863">Zinc-finger</keyword>
<organism evidence="11 12">
    <name type="scientific">Centaurea solstitialis</name>
    <name type="common">yellow star-thistle</name>
    <dbReference type="NCBI Taxonomy" id="347529"/>
    <lineage>
        <taxon>Eukaryota</taxon>
        <taxon>Viridiplantae</taxon>
        <taxon>Streptophyta</taxon>
        <taxon>Embryophyta</taxon>
        <taxon>Tracheophyta</taxon>
        <taxon>Spermatophyta</taxon>
        <taxon>Magnoliopsida</taxon>
        <taxon>eudicotyledons</taxon>
        <taxon>Gunneridae</taxon>
        <taxon>Pentapetalae</taxon>
        <taxon>asterids</taxon>
        <taxon>campanulids</taxon>
        <taxon>Asterales</taxon>
        <taxon>Asteraceae</taxon>
        <taxon>Carduoideae</taxon>
        <taxon>Cardueae</taxon>
        <taxon>Centaureinae</taxon>
        <taxon>Centaurea</taxon>
    </lineage>
</organism>
<keyword evidence="9" id="KW-0472">Membrane</keyword>
<dbReference type="Pfam" id="PF13639">
    <property type="entry name" value="zf-RING_2"/>
    <property type="match status" value="1"/>
</dbReference>
<dbReference type="SUPFAM" id="SSF57850">
    <property type="entry name" value="RING/U-box"/>
    <property type="match status" value="1"/>
</dbReference>
<name>A0AA38SXI2_9ASTR</name>
<evidence type="ECO:0000313" key="12">
    <source>
        <dbReference type="Proteomes" id="UP001172457"/>
    </source>
</evidence>
<evidence type="ECO:0000256" key="5">
    <source>
        <dbReference type="ARBA" id="ARBA00022786"/>
    </source>
</evidence>
<dbReference type="InterPro" id="IPR053238">
    <property type="entry name" value="RING-H2_zinc_finger"/>
</dbReference>
<dbReference type="PANTHER" id="PTHR14155">
    <property type="entry name" value="RING FINGER DOMAIN-CONTAINING"/>
    <property type="match status" value="1"/>
</dbReference>
<dbReference type="SMART" id="SM00184">
    <property type="entry name" value="RING"/>
    <property type="match status" value="1"/>
</dbReference>
<reference evidence="11" key="1">
    <citation type="submission" date="2023-03" db="EMBL/GenBank/DDBJ databases">
        <title>Chromosome-scale reference genome and RAD-based genetic map of yellow starthistle (Centaurea solstitialis) reveal putative structural variation and QTLs associated with invader traits.</title>
        <authorList>
            <person name="Reatini B."/>
            <person name="Cang F.A."/>
            <person name="Jiang Q."/>
            <person name="Mckibben M.T.W."/>
            <person name="Barker M.S."/>
            <person name="Rieseberg L.H."/>
            <person name="Dlugosch K.M."/>
        </authorList>
    </citation>
    <scope>NUCLEOTIDE SEQUENCE</scope>
    <source>
        <strain evidence="11">CAN-66</strain>
        <tissue evidence="11">Leaf</tissue>
    </source>
</reference>